<dbReference type="Gene3D" id="2.60.40.10">
    <property type="entry name" value="Immunoglobulins"/>
    <property type="match status" value="2"/>
</dbReference>
<feature type="domain" description="Nbr1 FW" evidence="1">
    <location>
        <begin position="126"/>
        <end position="212"/>
    </location>
</feature>
<dbReference type="EMBL" id="CAXAMN010001769">
    <property type="protein sequence ID" value="CAK8996092.1"/>
    <property type="molecule type" value="Genomic_DNA"/>
</dbReference>
<keyword evidence="3" id="KW-1185">Reference proteome</keyword>
<evidence type="ECO:0000313" key="3">
    <source>
        <dbReference type="Proteomes" id="UP001642484"/>
    </source>
</evidence>
<name>A0ABP0I271_9DINO</name>
<feature type="domain" description="Nbr1 FW" evidence="1">
    <location>
        <begin position="21"/>
        <end position="96"/>
    </location>
</feature>
<dbReference type="InterPro" id="IPR016039">
    <property type="entry name" value="Thiolase-like"/>
</dbReference>
<dbReference type="InterPro" id="IPR013783">
    <property type="entry name" value="Ig-like_fold"/>
</dbReference>
<comment type="caution">
    <text evidence="2">The sequence shown here is derived from an EMBL/GenBank/DDBJ whole genome shotgun (WGS) entry which is preliminary data.</text>
</comment>
<gene>
    <name evidence="2" type="ORF">CCMP2556_LOCUS4315</name>
</gene>
<protein>
    <recommendedName>
        <fullName evidence="1">Nbr1 FW domain-containing protein</fullName>
    </recommendedName>
</protein>
<reference evidence="2 3" key="1">
    <citation type="submission" date="2024-02" db="EMBL/GenBank/DDBJ databases">
        <authorList>
            <person name="Chen Y."/>
            <person name="Shah S."/>
            <person name="Dougan E. K."/>
            <person name="Thang M."/>
            <person name="Chan C."/>
        </authorList>
    </citation>
    <scope>NUCLEOTIDE SEQUENCE [LARGE SCALE GENOMIC DNA]</scope>
</reference>
<accession>A0ABP0I271</accession>
<dbReference type="SUPFAM" id="SSF53901">
    <property type="entry name" value="Thiolase-like"/>
    <property type="match status" value="1"/>
</dbReference>
<dbReference type="Proteomes" id="UP001642484">
    <property type="component" value="Unassembled WGS sequence"/>
</dbReference>
<dbReference type="Pfam" id="PF16158">
    <property type="entry name" value="N_BRCA1_IG"/>
    <property type="match status" value="2"/>
</dbReference>
<dbReference type="InterPro" id="IPR032350">
    <property type="entry name" value="Nbr1_FW"/>
</dbReference>
<evidence type="ECO:0000259" key="1">
    <source>
        <dbReference type="Pfam" id="PF16158"/>
    </source>
</evidence>
<dbReference type="PANTHER" id="PTHR20930:SF0">
    <property type="entry name" value="PROTEIN ILRUN"/>
    <property type="match status" value="1"/>
</dbReference>
<sequence length="368" mass="39848">MLSSKHIGAEESLHQPGSVIHWVLVNDGTVQWPHGTTLRLVSGPVLATPIMEVPSAAPGQTLEVDLELDVKAEGHAAYALVTPCGQPFGEILQFHVEKKDEVEISSCVILKAPESCMEGLQGEVKTLQWTLANMSNVSWPADACCQLFYNTPGFAKLPSDIDIPQEVPGGLTVEMEVPVLLPEQSGHFKAMWAIFSPSVPTFGEILIAEFEVSDFPFMEWMLVADEVESFASSETQSETQSSPTPCSPRPISAEHLMHQHIFVGNQEVVYPEEMERNGFVSLGKISGAGSWILQMILRNDGTMAWEDCALTCCFGSGFGCSRLGNVEAEPGEAVQLCVELTVETPGTSAWVLSFGGMCFGPVFIAEVV</sequence>
<organism evidence="2 3">
    <name type="scientific">Durusdinium trenchii</name>
    <dbReference type="NCBI Taxonomy" id="1381693"/>
    <lineage>
        <taxon>Eukaryota</taxon>
        <taxon>Sar</taxon>
        <taxon>Alveolata</taxon>
        <taxon>Dinophyceae</taxon>
        <taxon>Suessiales</taxon>
        <taxon>Symbiodiniaceae</taxon>
        <taxon>Durusdinium</taxon>
    </lineage>
</organism>
<evidence type="ECO:0000313" key="2">
    <source>
        <dbReference type="EMBL" id="CAK8996092.1"/>
    </source>
</evidence>
<dbReference type="PANTHER" id="PTHR20930">
    <property type="entry name" value="OVARIAN CARCINOMA ANTIGEN CA125-RELATED"/>
    <property type="match status" value="1"/>
</dbReference>
<proteinExistence type="predicted"/>